<dbReference type="Proteomes" id="UP000799750">
    <property type="component" value="Unassembled WGS sequence"/>
</dbReference>
<dbReference type="Gene3D" id="3.40.50.1110">
    <property type="entry name" value="SGNH hydrolase"/>
    <property type="match status" value="1"/>
</dbReference>
<dbReference type="EMBL" id="MU004185">
    <property type="protein sequence ID" value="KAF2498723.1"/>
    <property type="molecule type" value="Genomic_DNA"/>
</dbReference>
<dbReference type="InterPro" id="IPR036514">
    <property type="entry name" value="SGNH_hydro_sf"/>
</dbReference>
<keyword evidence="2" id="KW-1185">Reference proteome</keyword>
<protein>
    <recommendedName>
        <fullName evidence="3">SGNH hydrolase</fullName>
    </recommendedName>
</protein>
<sequence>MKLRNRDIPESTDLSDSTPKKISPFPFYGEWKGHTIPHLTTYHSIASSLRPGKPMIYLAGDSSLDNKFWVPGSGPGGEPLPVDVPEIYYSVLDRPRPKPDVAFWMNHYLGDQATVINTSIEASMLRERDSGLLPQDEFIRDHITANDVLVVSVGGNDIAMSPTVSTALRMLQLAWLSSQSSLERGNAWSLGYFRHLFGTQIQSYVEKLVAKQKPRAVVICMIYFPLEQEFSSQNSWADRQLKLLGYSKNPGQLQAGIRSIFETAIKEIRVKGTEIIPCALYEGMDGKNADDYTERVEPSVQGGRKMAELLKRKLDSVLIQGSSVDV</sequence>
<dbReference type="AlphaFoldDB" id="A0A6A6R4N1"/>
<dbReference type="OrthoDB" id="2150942at2759"/>
<accession>A0A6A6R4N1</accession>
<evidence type="ECO:0008006" key="3">
    <source>
        <dbReference type="Google" id="ProtNLM"/>
    </source>
</evidence>
<organism evidence="1 2">
    <name type="scientific">Lophium mytilinum</name>
    <dbReference type="NCBI Taxonomy" id="390894"/>
    <lineage>
        <taxon>Eukaryota</taxon>
        <taxon>Fungi</taxon>
        <taxon>Dikarya</taxon>
        <taxon>Ascomycota</taxon>
        <taxon>Pezizomycotina</taxon>
        <taxon>Dothideomycetes</taxon>
        <taxon>Pleosporomycetidae</taxon>
        <taxon>Mytilinidiales</taxon>
        <taxon>Mytilinidiaceae</taxon>
        <taxon>Lophium</taxon>
    </lineage>
</organism>
<name>A0A6A6R4N1_9PEZI</name>
<reference evidence="1" key="1">
    <citation type="journal article" date="2020" name="Stud. Mycol.">
        <title>101 Dothideomycetes genomes: a test case for predicting lifestyles and emergence of pathogens.</title>
        <authorList>
            <person name="Haridas S."/>
            <person name="Albert R."/>
            <person name="Binder M."/>
            <person name="Bloem J."/>
            <person name="Labutti K."/>
            <person name="Salamov A."/>
            <person name="Andreopoulos B."/>
            <person name="Baker S."/>
            <person name="Barry K."/>
            <person name="Bills G."/>
            <person name="Bluhm B."/>
            <person name="Cannon C."/>
            <person name="Castanera R."/>
            <person name="Culley D."/>
            <person name="Daum C."/>
            <person name="Ezra D."/>
            <person name="Gonzalez J."/>
            <person name="Henrissat B."/>
            <person name="Kuo A."/>
            <person name="Liang C."/>
            <person name="Lipzen A."/>
            <person name="Lutzoni F."/>
            <person name="Magnuson J."/>
            <person name="Mondo S."/>
            <person name="Nolan M."/>
            <person name="Ohm R."/>
            <person name="Pangilinan J."/>
            <person name="Park H.-J."/>
            <person name="Ramirez L."/>
            <person name="Alfaro M."/>
            <person name="Sun H."/>
            <person name="Tritt A."/>
            <person name="Yoshinaga Y."/>
            <person name="Zwiers L.-H."/>
            <person name="Turgeon B."/>
            <person name="Goodwin S."/>
            <person name="Spatafora J."/>
            <person name="Crous P."/>
            <person name="Grigoriev I."/>
        </authorList>
    </citation>
    <scope>NUCLEOTIDE SEQUENCE</scope>
    <source>
        <strain evidence="1">CBS 269.34</strain>
    </source>
</reference>
<evidence type="ECO:0000313" key="1">
    <source>
        <dbReference type="EMBL" id="KAF2498723.1"/>
    </source>
</evidence>
<gene>
    <name evidence="1" type="ORF">BU16DRAFT_558772</name>
</gene>
<evidence type="ECO:0000313" key="2">
    <source>
        <dbReference type="Proteomes" id="UP000799750"/>
    </source>
</evidence>
<proteinExistence type="predicted"/>
<dbReference type="SUPFAM" id="SSF52266">
    <property type="entry name" value="SGNH hydrolase"/>
    <property type="match status" value="1"/>
</dbReference>